<dbReference type="PANTHER" id="PTHR11705:SF145">
    <property type="entry name" value="PEPTIDASE M14 CARBOXYPEPTIDASE A DOMAIN-CONTAINING PROTEIN"/>
    <property type="match status" value="1"/>
</dbReference>
<dbReference type="EMBL" id="JAPJDZ010000023">
    <property type="protein sequence ID" value="MDP5136397.1"/>
    <property type="molecule type" value="Genomic_DNA"/>
</dbReference>
<keyword evidence="7" id="KW-1185">Reference proteome</keyword>
<evidence type="ECO:0000256" key="4">
    <source>
        <dbReference type="SAM" id="SignalP"/>
    </source>
</evidence>
<accession>A0ABT9HZ47</accession>
<comment type="similarity">
    <text evidence="2 3">Belongs to the peptidase M14 family.</text>
</comment>
<proteinExistence type="inferred from homology"/>
<evidence type="ECO:0000259" key="5">
    <source>
        <dbReference type="PROSITE" id="PS52035"/>
    </source>
</evidence>
<dbReference type="Proteomes" id="UP001231109">
    <property type="component" value="Unassembled WGS sequence"/>
</dbReference>
<comment type="caution">
    <text evidence="3">Lacks conserved residue(s) required for the propagation of feature annotation.</text>
</comment>
<dbReference type="Pfam" id="PF00246">
    <property type="entry name" value="Peptidase_M14"/>
    <property type="match status" value="1"/>
</dbReference>
<feature type="signal peptide" evidence="4">
    <location>
        <begin position="1"/>
        <end position="22"/>
    </location>
</feature>
<gene>
    <name evidence="6" type="ORF">ORJ04_10600</name>
</gene>
<dbReference type="RefSeq" id="WP_305975729.1">
    <property type="nucleotide sequence ID" value="NZ_JAPJDZ010000023.1"/>
</dbReference>
<feature type="chain" id="PRO_5047414090" evidence="4">
    <location>
        <begin position="23"/>
        <end position="613"/>
    </location>
</feature>
<comment type="caution">
    <text evidence="6">The sequence shown here is derived from an EMBL/GenBank/DDBJ whole genome shotgun (WGS) entry which is preliminary data.</text>
</comment>
<evidence type="ECO:0000256" key="3">
    <source>
        <dbReference type="PROSITE-ProRule" id="PRU01379"/>
    </source>
</evidence>
<dbReference type="InterPro" id="IPR000834">
    <property type="entry name" value="Peptidase_M14"/>
</dbReference>
<protein>
    <submittedName>
        <fullName evidence="6">M14 family metallopeptidase</fullName>
    </submittedName>
</protein>
<reference evidence="6 7" key="1">
    <citation type="submission" date="2022-11" db="EMBL/GenBank/DDBJ databases">
        <title>Viruses from the air-sea interface of a natural surface slick.</title>
        <authorList>
            <person name="Rahlff J."/>
            <person name="Holmfeldt K."/>
        </authorList>
    </citation>
    <scope>NUCLEOTIDE SEQUENCE [LARGE SCALE GENOMIC DNA]</scope>
    <source>
        <strain evidence="6 7">SMS4</strain>
    </source>
</reference>
<feature type="domain" description="Peptidase M14" evidence="5">
    <location>
        <begin position="58"/>
        <end position="352"/>
    </location>
</feature>
<evidence type="ECO:0000256" key="2">
    <source>
        <dbReference type="ARBA" id="ARBA00005988"/>
    </source>
</evidence>
<evidence type="ECO:0000256" key="1">
    <source>
        <dbReference type="ARBA" id="ARBA00001947"/>
    </source>
</evidence>
<dbReference type="PROSITE" id="PS52035">
    <property type="entry name" value="PEPTIDASE_M14"/>
    <property type="match status" value="1"/>
</dbReference>
<name>A0ABT9HZ47_9GAMM</name>
<evidence type="ECO:0000313" key="7">
    <source>
        <dbReference type="Proteomes" id="UP001231109"/>
    </source>
</evidence>
<comment type="cofactor">
    <cofactor evidence="1">
        <name>Zn(2+)</name>
        <dbReference type="ChEBI" id="CHEBI:29105"/>
    </cofactor>
</comment>
<organism evidence="6 7">
    <name type="scientific">Rheinheimera baltica</name>
    <dbReference type="NCBI Taxonomy" id="67576"/>
    <lineage>
        <taxon>Bacteria</taxon>
        <taxon>Pseudomonadati</taxon>
        <taxon>Pseudomonadota</taxon>
        <taxon>Gammaproteobacteria</taxon>
        <taxon>Chromatiales</taxon>
        <taxon>Chromatiaceae</taxon>
        <taxon>Rheinheimera</taxon>
    </lineage>
</organism>
<dbReference type="PANTHER" id="PTHR11705">
    <property type="entry name" value="PROTEASE FAMILY M14 CARBOXYPEPTIDASE A,B"/>
    <property type="match status" value="1"/>
</dbReference>
<keyword evidence="4" id="KW-0732">Signal</keyword>
<dbReference type="Gene3D" id="3.40.630.10">
    <property type="entry name" value="Zn peptidases"/>
    <property type="match status" value="1"/>
</dbReference>
<sequence length="613" mass="69274">MNKSWSFLLSSSLLFSAGGYSADDWLPPLPAWRGASEALIATKQNPWVSPAELSGLADSPDYATTLEYLRKLVDSSDLLELEQFGLSAQGRPLYVVKASKALHKIAQNPQRPLLLVQAGIHSGEIDGKDAGLMLLRDIAHGGKSHLLANTDLLFIPVFSPDGHERRSTTNRMNQRGPVQQGWRATAQNLNLNRDYTKADAPEMQAMLALINRYQPDLYIDVHVTDGEDYQYDITYGFNEPFAAISPNGATWLAKLYRPSVNAALELAGHIPGPLVFGVDSKDFSKGINGWTASPRYSNGYGDVRHLPTVLVENHSLKPYRQRVLGTYVLLEQSLTLLNEQGKALILARQADLQARPKRMALSFKTAEQADVIDFKGMSYELRQSSISGDSYVAWTGKPQLYPQLPVYWDKVTDKEVAIPQAYWLPPEQYSVMQRLKLHGIDVSVLEKPQKVSAQQLGVTAYKFADKPFEGRFMLTEAMFSRATVNRTLPAGWMKVSTDQPLGRLAVALLEPTAPDSFFSWGFFPGMFERTEYFEPYAIEPLIARMLVQHPELQTQFDQALAKDEGLKNNPRERYNWFYRQMPYYDQQYLKYPVLIEMKRSFITTYLNEHLVIK</sequence>
<dbReference type="SMART" id="SM00631">
    <property type="entry name" value="Zn_pept"/>
    <property type="match status" value="1"/>
</dbReference>
<dbReference type="CDD" id="cd06241">
    <property type="entry name" value="M14-like"/>
    <property type="match status" value="1"/>
</dbReference>
<evidence type="ECO:0000313" key="6">
    <source>
        <dbReference type="EMBL" id="MDP5136397.1"/>
    </source>
</evidence>
<dbReference type="SUPFAM" id="SSF53187">
    <property type="entry name" value="Zn-dependent exopeptidases"/>
    <property type="match status" value="1"/>
</dbReference>